<dbReference type="GO" id="GO:0016020">
    <property type="term" value="C:membrane"/>
    <property type="evidence" value="ECO:0007669"/>
    <property type="project" value="UniProtKB-SubCell"/>
</dbReference>
<name>A0A1A9HY56_9CHLA</name>
<dbReference type="EMBL" id="CP014639">
    <property type="protein sequence ID" value="ANH79023.1"/>
    <property type="molecule type" value="Genomic_DNA"/>
</dbReference>
<organism evidence="7 8">
    <name type="scientific">Candidatus Chlamydia sanziniae</name>
    <dbReference type="NCBI Taxonomy" id="1806891"/>
    <lineage>
        <taxon>Bacteria</taxon>
        <taxon>Pseudomonadati</taxon>
        <taxon>Chlamydiota</taxon>
        <taxon>Chlamydiia</taxon>
        <taxon>Chlamydiales</taxon>
        <taxon>Chlamydiaceae</taxon>
        <taxon>Chlamydia/Chlamydophila group</taxon>
        <taxon>Chlamydia</taxon>
    </lineage>
</organism>
<reference evidence="7 8" key="1">
    <citation type="submission" date="2016-03" db="EMBL/GenBank/DDBJ databases">
        <title>Culture-independent genomics supports pathogen discovery for uncultivable bacteria within the genus Chlamydia.</title>
        <authorList>
            <person name="Taylor-Brown A."/>
            <person name="Bachmann N.L."/>
            <person name="Borel N."/>
            <person name="Polkinghorne A."/>
        </authorList>
    </citation>
    <scope>NUCLEOTIDE SEQUENCE [LARGE SCALE GENOMIC DNA]</scope>
    <source>
        <strain evidence="7 8">2742-308</strain>
    </source>
</reference>
<evidence type="ECO:0000313" key="8">
    <source>
        <dbReference type="Proteomes" id="UP000078162"/>
    </source>
</evidence>
<keyword evidence="5" id="KW-0564">Palmitate</keyword>
<dbReference type="InterPro" id="IPR004872">
    <property type="entry name" value="Lipoprotein_NlpA"/>
</dbReference>
<comment type="similarity">
    <text evidence="2">Belongs to the NlpA lipoprotein family.</text>
</comment>
<evidence type="ECO:0000256" key="6">
    <source>
        <dbReference type="ARBA" id="ARBA00023288"/>
    </source>
</evidence>
<dbReference type="STRING" id="1806891.Cs308_0853"/>
<dbReference type="AlphaFoldDB" id="A0A1A9HY56"/>
<evidence type="ECO:0000313" key="7">
    <source>
        <dbReference type="EMBL" id="ANH79023.1"/>
    </source>
</evidence>
<gene>
    <name evidence="7" type="ORF">Cs308_0853</name>
</gene>
<evidence type="ECO:0000256" key="5">
    <source>
        <dbReference type="ARBA" id="ARBA00023139"/>
    </source>
</evidence>
<comment type="subcellular location">
    <subcellularLocation>
        <location evidence="1">Membrane</location>
        <topology evidence="1">Lipid-anchor</topology>
    </subcellularLocation>
</comment>
<dbReference type="OrthoDB" id="9812878at2"/>
<dbReference type="Pfam" id="PF03180">
    <property type="entry name" value="Lipoprotein_9"/>
    <property type="match status" value="1"/>
</dbReference>
<dbReference type="Gene3D" id="3.40.190.10">
    <property type="entry name" value="Periplasmic binding protein-like II"/>
    <property type="match status" value="2"/>
</dbReference>
<keyword evidence="6" id="KW-0449">Lipoprotein</keyword>
<keyword evidence="4" id="KW-0472">Membrane</keyword>
<dbReference type="Proteomes" id="UP000078162">
    <property type="component" value="Chromosome"/>
</dbReference>
<accession>A0A1A9HY56</accession>
<dbReference type="PANTHER" id="PTHR30429">
    <property type="entry name" value="D-METHIONINE-BINDING LIPOPROTEIN METQ"/>
    <property type="match status" value="1"/>
</dbReference>
<keyword evidence="8" id="KW-1185">Reference proteome</keyword>
<evidence type="ECO:0000256" key="3">
    <source>
        <dbReference type="ARBA" id="ARBA00022729"/>
    </source>
</evidence>
<proteinExistence type="inferred from homology"/>
<sequence length="276" mass="31256">MKITWLRLRRVISLTLFLTSCQKQESEDVIRIAASPIPHAELLYTLQGEAKTLGLKLKILPIDDYRIPNRLLLDKQIEANYFQHEAFLQDECRRYGSLGKLVPFIKVHLEPMGIYSKKFSSLQELKNKRKITITIPVDCTNAQRALQLLEECQLIISKQPIDLNTTSRDVCGKDNRNITIVEVAAPLLMGSLSDTDAAVIPGHFAIAGGFSPKVDSLCLENLDMSKYTNIVVIRDEDLNTCAMLKLKKLFQSSAVKNFFDLKYQGNIITIVEENEK</sequence>
<evidence type="ECO:0000256" key="1">
    <source>
        <dbReference type="ARBA" id="ARBA00004635"/>
    </source>
</evidence>
<dbReference type="PROSITE" id="PS51257">
    <property type="entry name" value="PROKAR_LIPOPROTEIN"/>
    <property type="match status" value="1"/>
</dbReference>
<protein>
    <submittedName>
        <fullName evidence="7">Methionine ABC transporter substrate-binding protein</fullName>
    </submittedName>
</protein>
<dbReference type="KEGG" id="csaz:Cs308_0853"/>
<keyword evidence="3" id="KW-0732">Signal</keyword>
<dbReference type="PATRIC" id="fig|1806891.3.peg.846"/>
<dbReference type="SUPFAM" id="SSF53850">
    <property type="entry name" value="Periplasmic binding protein-like II"/>
    <property type="match status" value="1"/>
</dbReference>
<evidence type="ECO:0000256" key="2">
    <source>
        <dbReference type="ARBA" id="ARBA00008973"/>
    </source>
</evidence>
<dbReference type="PANTHER" id="PTHR30429:SF0">
    <property type="entry name" value="METHIONINE-BINDING LIPOPROTEIN METQ"/>
    <property type="match status" value="1"/>
</dbReference>
<evidence type="ECO:0000256" key="4">
    <source>
        <dbReference type="ARBA" id="ARBA00023136"/>
    </source>
</evidence>